<dbReference type="SMART" id="SM00176">
    <property type="entry name" value="RAN"/>
    <property type="match status" value="1"/>
</dbReference>
<name>A2F905_TRIV3</name>
<dbReference type="Gene3D" id="3.40.50.300">
    <property type="entry name" value="P-loop containing nucleotide triphosphate hydrolases"/>
    <property type="match status" value="1"/>
</dbReference>
<dbReference type="PANTHER" id="PTHR47977">
    <property type="entry name" value="RAS-RELATED PROTEIN RAB"/>
    <property type="match status" value="1"/>
</dbReference>
<keyword evidence="1" id="KW-0547">Nucleotide-binding</keyword>
<dbReference type="SUPFAM" id="SSF52540">
    <property type="entry name" value="P-loop containing nucleoside triphosphate hydrolases"/>
    <property type="match status" value="1"/>
</dbReference>
<dbReference type="eggNOG" id="KOG0394">
    <property type="taxonomic scope" value="Eukaryota"/>
</dbReference>
<dbReference type="EMBL" id="DS113668">
    <property type="protein sequence ID" value="EAX98632.1"/>
    <property type="molecule type" value="Genomic_DNA"/>
</dbReference>
<dbReference type="PRINTS" id="PR00449">
    <property type="entry name" value="RASTRNSFRMNG"/>
</dbReference>
<dbReference type="RefSeq" id="XP_001311562.1">
    <property type="nucleotide sequence ID" value="XM_001311561.1"/>
</dbReference>
<dbReference type="Proteomes" id="UP000001542">
    <property type="component" value="Unassembled WGS sequence"/>
</dbReference>
<dbReference type="STRING" id="5722.A2F905"/>
<evidence type="ECO:0000313" key="3">
    <source>
        <dbReference type="EMBL" id="EAX98632.1"/>
    </source>
</evidence>
<dbReference type="VEuPathDB" id="TrichDB:TVAGG3_0764410"/>
<dbReference type="InterPro" id="IPR001806">
    <property type="entry name" value="Small_GTPase"/>
</dbReference>
<evidence type="ECO:0000256" key="2">
    <source>
        <dbReference type="ARBA" id="ARBA00023134"/>
    </source>
</evidence>
<dbReference type="NCBIfam" id="TIGR00231">
    <property type="entry name" value="small_GTP"/>
    <property type="match status" value="1"/>
</dbReference>
<reference evidence="3" key="1">
    <citation type="submission" date="2006-10" db="EMBL/GenBank/DDBJ databases">
        <authorList>
            <person name="Amadeo P."/>
            <person name="Zhao Q."/>
            <person name="Wortman J."/>
            <person name="Fraser-Liggett C."/>
            <person name="Carlton J."/>
        </authorList>
    </citation>
    <scope>NUCLEOTIDE SEQUENCE</scope>
    <source>
        <strain evidence="3">G3</strain>
    </source>
</reference>
<dbReference type="GO" id="GO:0006891">
    <property type="term" value="P:intra-Golgi vesicle-mediated transport"/>
    <property type="evidence" value="ECO:0000318"/>
    <property type="project" value="GO_Central"/>
</dbReference>
<dbReference type="Pfam" id="PF00071">
    <property type="entry name" value="Ras"/>
    <property type="match status" value="1"/>
</dbReference>
<accession>A2F905</accession>
<proteinExistence type="predicted"/>
<dbReference type="SMART" id="SM00175">
    <property type="entry name" value="RAB"/>
    <property type="match status" value="1"/>
</dbReference>
<dbReference type="FunFam" id="3.40.50.300:FF:000808">
    <property type="entry name" value="Small GTP-binding protein, putative"/>
    <property type="match status" value="1"/>
</dbReference>
<evidence type="ECO:0000256" key="1">
    <source>
        <dbReference type="ARBA" id="ARBA00022741"/>
    </source>
</evidence>
<dbReference type="GO" id="GO:0005794">
    <property type="term" value="C:Golgi apparatus"/>
    <property type="evidence" value="ECO:0000318"/>
    <property type="project" value="GO_Central"/>
</dbReference>
<dbReference type="GO" id="GO:0006886">
    <property type="term" value="P:intracellular protein transport"/>
    <property type="evidence" value="ECO:0000318"/>
    <property type="project" value="GO_Central"/>
</dbReference>
<dbReference type="SMART" id="SM00174">
    <property type="entry name" value="RHO"/>
    <property type="match status" value="1"/>
</dbReference>
<dbReference type="InterPro" id="IPR050227">
    <property type="entry name" value="Rab"/>
</dbReference>
<dbReference type="PROSITE" id="PS51419">
    <property type="entry name" value="RAB"/>
    <property type="match status" value="1"/>
</dbReference>
<dbReference type="GO" id="GO:0003924">
    <property type="term" value="F:GTPase activity"/>
    <property type="evidence" value="ECO:0000318"/>
    <property type="project" value="GO_Central"/>
</dbReference>
<organism evidence="3 4">
    <name type="scientific">Trichomonas vaginalis (strain ATCC PRA-98 / G3)</name>
    <dbReference type="NCBI Taxonomy" id="412133"/>
    <lineage>
        <taxon>Eukaryota</taxon>
        <taxon>Metamonada</taxon>
        <taxon>Parabasalia</taxon>
        <taxon>Trichomonadida</taxon>
        <taxon>Trichomonadidae</taxon>
        <taxon>Trichomonas</taxon>
    </lineage>
</organism>
<sequence length="208" mass="23060">MNDNNLNSADEDKLISCKVVLIGNPGVGKTSLVNYWINEKFTRRYAPTIGANHLRKLIKVDDETVDVCVWDTAGQEQFLSLAPLYTRAAACAIAVAAIDDIDSFKALPTWVNMINDSCDEIPPILLAISKTDLTTPNCPTEEYIETNYGTYFAGIFYTSSKSGENVGLLFTQASKLGLNFIRSRHNFKTNKTDLNAATYLEPKEQKCC</sequence>
<keyword evidence="2" id="KW-0342">GTP-binding</keyword>
<dbReference type="GO" id="GO:0042147">
    <property type="term" value="P:retrograde transport, endosome to Golgi"/>
    <property type="evidence" value="ECO:0000318"/>
    <property type="project" value="GO_Central"/>
</dbReference>
<dbReference type="CDD" id="cd00154">
    <property type="entry name" value="Rab"/>
    <property type="match status" value="1"/>
</dbReference>
<reference evidence="3" key="2">
    <citation type="journal article" date="2007" name="Science">
        <title>Draft genome sequence of the sexually transmitted pathogen Trichomonas vaginalis.</title>
        <authorList>
            <person name="Carlton J.M."/>
            <person name="Hirt R.P."/>
            <person name="Silva J.C."/>
            <person name="Delcher A.L."/>
            <person name="Schatz M."/>
            <person name="Zhao Q."/>
            <person name="Wortman J.R."/>
            <person name="Bidwell S.L."/>
            <person name="Alsmark U.C.M."/>
            <person name="Besteiro S."/>
            <person name="Sicheritz-Ponten T."/>
            <person name="Noel C.J."/>
            <person name="Dacks J.B."/>
            <person name="Foster P.G."/>
            <person name="Simillion C."/>
            <person name="Van de Peer Y."/>
            <person name="Miranda-Saavedra D."/>
            <person name="Barton G.J."/>
            <person name="Westrop G.D."/>
            <person name="Mueller S."/>
            <person name="Dessi D."/>
            <person name="Fiori P.L."/>
            <person name="Ren Q."/>
            <person name="Paulsen I."/>
            <person name="Zhang H."/>
            <person name="Bastida-Corcuera F.D."/>
            <person name="Simoes-Barbosa A."/>
            <person name="Brown M.T."/>
            <person name="Hayes R.D."/>
            <person name="Mukherjee M."/>
            <person name="Okumura C.Y."/>
            <person name="Schneider R."/>
            <person name="Smith A.J."/>
            <person name="Vanacova S."/>
            <person name="Villalvazo M."/>
            <person name="Haas B.J."/>
            <person name="Pertea M."/>
            <person name="Feldblyum T.V."/>
            <person name="Utterback T.R."/>
            <person name="Shu C.L."/>
            <person name="Osoegawa K."/>
            <person name="de Jong P.J."/>
            <person name="Hrdy I."/>
            <person name="Horvathova L."/>
            <person name="Zubacova Z."/>
            <person name="Dolezal P."/>
            <person name="Malik S.B."/>
            <person name="Logsdon J.M. Jr."/>
            <person name="Henze K."/>
            <person name="Gupta A."/>
            <person name="Wang C.C."/>
            <person name="Dunne R.L."/>
            <person name="Upcroft J.A."/>
            <person name="Upcroft P."/>
            <person name="White O."/>
            <person name="Salzberg S.L."/>
            <person name="Tang P."/>
            <person name="Chiu C.-H."/>
            <person name="Lee Y.-S."/>
            <person name="Embley T.M."/>
            <person name="Coombs G.H."/>
            <person name="Mottram J.C."/>
            <person name="Tachezy J."/>
            <person name="Fraser-Liggett C.M."/>
            <person name="Johnson P.J."/>
        </authorList>
    </citation>
    <scope>NUCLEOTIDE SEQUENCE [LARGE SCALE GENOMIC DNA]</scope>
    <source>
        <strain evidence="3">G3</strain>
    </source>
</reference>
<dbReference type="GO" id="GO:0005525">
    <property type="term" value="F:GTP binding"/>
    <property type="evidence" value="ECO:0007669"/>
    <property type="project" value="UniProtKB-KW"/>
</dbReference>
<keyword evidence="4" id="KW-1185">Reference proteome</keyword>
<dbReference type="InterPro" id="IPR027417">
    <property type="entry name" value="P-loop_NTPase"/>
</dbReference>
<gene>
    <name evidence="3" type="ORF">TVAG_339490</name>
</gene>
<dbReference type="GO" id="GO:0012505">
    <property type="term" value="C:endomembrane system"/>
    <property type="evidence" value="ECO:0000318"/>
    <property type="project" value="GO_Central"/>
</dbReference>
<dbReference type="InterPro" id="IPR005225">
    <property type="entry name" value="Small_GTP-bd"/>
</dbReference>
<dbReference type="VEuPathDB" id="TrichDB:TVAG_339490"/>
<evidence type="ECO:0000313" key="4">
    <source>
        <dbReference type="Proteomes" id="UP000001542"/>
    </source>
</evidence>
<dbReference type="SMR" id="A2F905"/>
<dbReference type="GO" id="GO:0005829">
    <property type="term" value="C:cytosol"/>
    <property type="evidence" value="ECO:0007669"/>
    <property type="project" value="GOC"/>
</dbReference>
<dbReference type="GO" id="GO:0006890">
    <property type="term" value="P:retrograde vesicle-mediated transport, Golgi to endoplasmic reticulum"/>
    <property type="evidence" value="ECO:0000318"/>
    <property type="project" value="GO_Central"/>
</dbReference>
<dbReference type="KEGG" id="tva:4756432"/>
<dbReference type="AlphaFoldDB" id="A2F905"/>
<dbReference type="InParanoid" id="A2F905"/>
<dbReference type="SMART" id="SM00173">
    <property type="entry name" value="RAS"/>
    <property type="match status" value="1"/>
</dbReference>
<protein>
    <submittedName>
        <fullName evidence="3">Ras family protein</fullName>
    </submittedName>
</protein>